<organism evidence="2 3">
    <name type="scientific">Diversispora epigaea</name>
    <dbReference type="NCBI Taxonomy" id="1348612"/>
    <lineage>
        <taxon>Eukaryota</taxon>
        <taxon>Fungi</taxon>
        <taxon>Fungi incertae sedis</taxon>
        <taxon>Mucoromycota</taxon>
        <taxon>Glomeromycotina</taxon>
        <taxon>Glomeromycetes</taxon>
        <taxon>Diversisporales</taxon>
        <taxon>Diversisporaceae</taxon>
        <taxon>Diversispora</taxon>
    </lineage>
</organism>
<feature type="compositionally biased region" description="Basic and acidic residues" evidence="1">
    <location>
        <begin position="1"/>
        <end position="13"/>
    </location>
</feature>
<reference evidence="2 3" key="1">
    <citation type="submission" date="2018-08" db="EMBL/GenBank/DDBJ databases">
        <title>Genome and evolution of the arbuscular mycorrhizal fungus Diversispora epigaea (formerly Glomus versiforme) and its bacterial endosymbionts.</title>
        <authorList>
            <person name="Sun X."/>
            <person name="Fei Z."/>
            <person name="Harrison M."/>
        </authorList>
    </citation>
    <scope>NUCLEOTIDE SEQUENCE [LARGE SCALE GENOMIC DNA]</scope>
    <source>
        <strain evidence="2 3">IT104</strain>
    </source>
</reference>
<dbReference type="EMBL" id="PQFF01000074">
    <property type="protein sequence ID" value="RHZ84701.1"/>
    <property type="molecule type" value="Genomic_DNA"/>
</dbReference>
<feature type="region of interest" description="Disordered" evidence="1">
    <location>
        <begin position="167"/>
        <end position="188"/>
    </location>
</feature>
<dbReference type="AlphaFoldDB" id="A0A397J9J5"/>
<dbReference type="OrthoDB" id="2461613at2759"/>
<protein>
    <submittedName>
        <fullName evidence="2">Uncharacterized protein</fullName>
    </submittedName>
</protein>
<evidence type="ECO:0000256" key="1">
    <source>
        <dbReference type="SAM" id="MobiDB-lite"/>
    </source>
</evidence>
<evidence type="ECO:0000313" key="3">
    <source>
        <dbReference type="Proteomes" id="UP000266861"/>
    </source>
</evidence>
<name>A0A397J9J5_9GLOM</name>
<evidence type="ECO:0000313" key="2">
    <source>
        <dbReference type="EMBL" id="RHZ84701.1"/>
    </source>
</evidence>
<gene>
    <name evidence="2" type="ORF">Glove_78g94</name>
</gene>
<feature type="region of interest" description="Disordered" evidence="1">
    <location>
        <begin position="1"/>
        <end position="20"/>
    </location>
</feature>
<keyword evidence="3" id="KW-1185">Reference proteome</keyword>
<accession>A0A397J9J5</accession>
<dbReference type="Proteomes" id="UP000266861">
    <property type="component" value="Unassembled WGS sequence"/>
</dbReference>
<sequence>MTKDNNNSRDRSKSMYQGTSPAIEIDYDEELANLTQRQLKSHVVNISKAGTANGKDIESILDSGGQCQVITCEKAKELGLEMDSVKPHKRIPRTKGVTLKSHITDRAISGIVKQVSGKKIQISIRQLLKIVNPEIGLEIIDLVANPDISRRKRTPCKVKRKKIILNDTTSSSSSESVSDSESDIEISE</sequence>
<proteinExistence type="predicted"/>
<feature type="compositionally biased region" description="Acidic residues" evidence="1">
    <location>
        <begin position="178"/>
        <end position="188"/>
    </location>
</feature>
<comment type="caution">
    <text evidence="2">The sequence shown here is derived from an EMBL/GenBank/DDBJ whole genome shotgun (WGS) entry which is preliminary data.</text>
</comment>